<feature type="compositionally biased region" description="Basic and acidic residues" evidence="1">
    <location>
        <begin position="20"/>
        <end position="40"/>
    </location>
</feature>
<evidence type="ECO:0000313" key="3">
    <source>
        <dbReference type="Proteomes" id="UP000243459"/>
    </source>
</evidence>
<sequence>MSKSIDMKVIKADIEKRFAEQKQEREKNDEEIEIERKDVAEKEDDQDKEMEEIKDDRADMGIEVEEPVKVTEEVTEKKKGKEKEEGNR</sequence>
<organism evidence="2 3">
    <name type="scientific">Asparagus officinalis</name>
    <name type="common">Garden asparagus</name>
    <dbReference type="NCBI Taxonomy" id="4686"/>
    <lineage>
        <taxon>Eukaryota</taxon>
        <taxon>Viridiplantae</taxon>
        <taxon>Streptophyta</taxon>
        <taxon>Embryophyta</taxon>
        <taxon>Tracheophyta</taxon>
        <taxon>Spermatophyta</taxon>
        <taxon>Magnoliopsida</taxon>
        <taxon>Liliopsida</taxon>
        <taxon>Asparagales</taxon>
        <taxon>Asparagaceae</taxon>
        <taxon>Asparagoideae</taxon>
        <taxon>Asparagus</taxon>
    </lineage>
</organism>
<accession>A0A5P1ERY7</accession>
<feature type="region of interest" description="Disordered" evidence="1">
    <location>
        <begin position="20"/>
        <end position="88"/>
    </location>
</feature>
<dbReference type="AlphaFoldDB" id="A0A5P1ERY7"/>
<gene>
    <name evidence="2" type="ORF">A4U43_C06F11990</name>
</gene>
<feature type="compositionally biased region" description="Acidic residues" evidence="1">
    <location>
        <begin position="41"/>
        <end position="53"/>
    </location>
</feature>
<dbReference type="Gramene" id="ONK66790">
    <property type="protein sequence ID" value="ONK66790"/>
    <property type="gene ID" value="A4U43_C06F11990"/>
</dbReference>
<reference evidence="3" key="1">
    <citation type="journal article" date="2017" name="Nat. Commun.">
        <title>The asparagus genome sheds light on the origin and evolution of a young Y chromosome.</title>
        <authorList>
            <person name="Harkess A."/>
            <person name="Zhou J."/>
            <person name="Xu C."/>
            <person name="Bowers J.E."/>
            <person name="Van der Hulst R."/>
            <person name="Ayyampalayam S."/>
            <person name="Mercati F."/>
            <person name="Riccardi P."/>
            <person name="McKain M.R."/>
            <person name="Kakrana A."/>
            <person name="Tang H."/>
            <person name="Ray J."/>
            <person name="Groenendijk J."/>
            <person name="Arikit S."/>
            <person name="Mathioni S.M."/>
            <person name="Nakano M."/>
            <person name="Shan H."/>
            <person name="Telgmann-Rauber A."/>
            <person name="Kanno A."/>
            <person name="Yue Z."/>
            <person name="Chen H."/>
            <person name="Li W."/>
            <person name="Chen Y."/>
            <person name="Xu X."/>
            <person name="Zhang Y."/>
            <person name="Luo S."/>
            <person name="Chen H."/>
            <person name="Gao J."/>
            <person name="Mao Z."/>
            <person name="Pires J.C."/>
            <person name="Luo M."/>
            <person name="Kudrna D."/>
            <person name="Wing R.A."/>
            <person name="Meyers B.C."/>
            <person name="Yi K."/>
            <person name="Kong H."/>
            <person name="Lavrijsen P."/>
            <person name="Sunseri F."/>
            <person name="Falavigna A."/>
            <person name="Ye Y."/>
            <person name="Leebens-Mack J.H."/>
            <person name="Chen G."/>
        </authorList>
    </citation>
    <scope>NUCLEOTIDE SEQUENCE [LARGE SCALE GENOMIC DNA]</scope>
    <source>
        <strain evidence="3">cv. DH0086</strain>
    </source>
</reference>
<dbReference type="EMBL" id="CM007386">
    <property type="protein sequence ID" value="ONK66790.1"/>
    <property type="molecule type" value="Genomic_DNA"/>
</dbReference>
<keyword evidence="3" id="KW-1185">Reference proteome</keyword>
<protein>
    <submittedName>
        <fullName evidence="2">Uncharacterized protein</fullName>
    </submittedName>
</protein>
<name>A0A5P1ERY7_ASPOF</name>
<evidence type="ECO:0000313" key="2">
    <source>
        <dbReference type="EMBL" id="ONK66790.1"/>
    </source>
</evidence>
<evidence type="ECO:0000256" key="1">
    <source>
        <dbReference type="SAM" id="MobiDB-lite"/>
    </source>
</evidence>
<feature type="compositionally biased region" description="Basic and acidic residues" evidence="1">
    <location>
        <begin position="54"/>
        <end position="88"/>
    </location>
</feature>
<proteinExistence type="predicted"/>
<dbReference type="Proteomes" id="UP000243459">
    <property type="component" value="Chromosome 6"/>
</dbReference>